<sequence length="479" mass="52671">MDTGQQQSSLCRRVLEELGLVSVYNSSTDVKLLCMQRFVRLFAYGASTLILVSYLEALGNTKTRIGLFMTLTLAGDVCISFFLTLFADAIGRKAILALGAVLMAASGIIFVVSGNYWVLLIAAICGVISPSGNEIGPFRAIEESIVAQLTAPENRSDIYAWYNLLGPAGTAFGMITGGWVLDYLIERLRWDYVSSYRVLYMVYAAIGVIKLMLTLLLSHFVESGKKQEQTRLRNGNPETAPLLNDETTPGTPTGSPHKKGLRALLPEISKESVSVVFNLSLLFALDAFASGLVPLSWMTFFFKTQYGLEEGKLGTVFFITSLVAAASMLVASALAKRIGNIQTMVFTHLPSSMFLALIPLRHQVQWSLVFLILRACTHSMDTAPRSAFLATIVLPEERTAVMGTINVVKTTAQSLGPVITGVLADKDHLWVSFVCAGILKACYDLGLLAVFKNKERERELAEQRRIEEEHEHEHEHRCA</sequence>
<feature type="transmembrane region" description="Helical" evidence="3">
    <location>
        <begin position="65"/>
        <end position="87"/>
    </location>
</feature>
<keyword evidence="6" id="KW-1185">Reference proteome</keyword>
<feature type="transmembrane region" description="Helical" evidence="3">
    <location>
        <begin position="272"/>
        <end position="293"/>
    </location>
</feature>
<keyword evidence="3" id="KW-0472">Membrane</keyword>
<gene>
    <name evidence="5" type="ORF">BCR38DRAFT_243189</name>
</gene>
<dbReference type="Pfam" id="PF07690">
    <property type="entry name" value="MFS_1"/>
    <property type="match status" value="1"/>
</dbReference>
<protein>
    <submittedName>
        <fullName evidence="5">Major facilitator superfamily domain-containing protein</fullName>
    </submittedName>
</protein>
<dbReference type="Gene3D" id="1.20.1250.20">
    <property type="entry name" value="MFS general substrate transporter like domains"/>
    <property type="match status" value="1"/>
</dbReference>
<feature type="domain" description="Major facilitator superfamily (MFS) profile" evidence="4">
    <location>
        <begin position="29"/>
        <end position="458"/>
    </location>
</feature>
<evidence type="ECO:0000256" key="3">
    <source>
        <dbReference type="SAM" id="Phobius"/>
    </source>
</evidence>
<dbReference type="STRING" id="1141098.A0A1Y2DTI0"/>
<organism evidence="5 6">
    <name type="scientific">Pseudomassariella vexata</name>
    <dbReference type="NCBI Taxonomy" id="1141098"/>
    <lineage>
        <taxon>Eukaryota</taxon>
        <taxon>Fungi</taxon>
        <taxon>Dikarya</taxon>
        <taxon>Ascomycota</taxon>
        <taxon>Pezizomycotina</taxon>
        <taxon>Sordariomycetes</taxon>
        <taxon>Xylariomycetidae</taxon>
        <taxon>Amphisphaeriales</taxon>
        <taxon>Pseudomassariaceae</taxon>
        <taxon>Pseudomassariella</taxon>
    </lineage>
</organism>
<evidence type="ECO:0000259" key="4">
    <source>
        <dbReference type="PROSITE" id="PS50850"/>
    </source>
</evidence>
<dbReference type="GeneID" id="63770622"/>
<dbReference type="Proteomes" id="UP000193689">
    <property type="component" value="Unassembled WGS sequence"/>
</dbReference>
<feature type="transmembrane region" description="Helical" evidence="3">
    <location>
        <begin position="313"/>
        <end position="334"/>
    </location>
</feature>
<dbReference type="InterPro" id="IPR020846">
    <property type="entry name" value="MFS_dom"/>
</dbReference>
<feature type="region of interest" description="Disordered" evidence="2">
    <location>
        <begin position="228"/>
        <end position="257"/>
    </location>
</feature>
<dbReference type="InterPro" id="IPR036259">
    <property type="entry name" value="MFS_trans_sf"/>
</dbReference>
<dbReference type="RefSeq" id="XP_040714414.1">
    <property type="nucleotide sequence ID" value="XM_040854410.1"/>
</dbReference>
<evidence type="ECO:0000256" key="2">
    <source>
        <dbReference type="SAM" id="MobiDB-lite"/>
    </source>
</evidence>
<feature type="transmembrane region" description="Helical" evidence="3">
    <location>
        <begin position="159"/>
        <end position="180"/>
    </location>
</feature>
<dbReference type="OrthoDB" id="10027823at2759"/>
<proteinExistence type="predicted"/>
<keyword evidence="3" id="KW-1133">Transmembrane helix</keyword>
<dbReference type="PANTHER" id="PTHR23520:SF5">
    <property type="entry name" value="TRANSPORTER, PUTATIVE (AFU_ORTHOLOGUE AFUA_3G04000)-RELATED"/>
    <property type="match status" value="1"/>
</dbReference>
<dbReference type="PANTHER" id="PTHR23520">
    <property type="entry name" value="TRANSPORTER, PUTATIVE (AFU_ORTHOLOGUE AFUA_3G04000)-RELATED"/>
    <property type="match status" value="1"/>
</dbReference>
<dbReference type="GO" id="GO:0000329">
    <property type="term" value="C:fungal-type vacuole membrane"/>
    <property type="evidence" value="ECO:0007669"/>
    <property type="project" value="TreeGrafter"/>
</dbReference>
<feature type="transmembrane region" description="Helical" evidence="3">
    <location>
        <begin position="200"/>
        <end position="221"/>
    </location>
</feature>
<feature type="compositionally biased region" description="Polar residues" evidence="2">
    <location>
        <begin position="245"/>
        <end position="254"/>
    </location>
</feature>
<evidence type="ECO:0000313" key="6">
    <source>
        <dbReference type="Proteomes" id="UP000193689"/>
    </source>
</evidence>
<dbReference type="EMBL" id="MCFJ01000009">
    <property type="protein sequence ID" value="ORY62578.1"/>
    <property type="molecule type" value="Genomic_DNA"/>
</dbReference>
<dbReference type="FunCoup" id="A0A1Y2DTI0">
    <property type="interactions" value="134"/>
</dbReference>
<comment type="caution">
    <text evidence="5">The sequence shown here is derived from an EMBL/GenBank/DDBJ whole genome shotgun (WGS) entry which is preliminary data.</text>
</comment>
<evidence type="ECO:0000256" key="1">
    <source>
        <dbReference type="ARBA" id="ARBA00004141"/>
    </source>
</evidence>
<dbReference type="GO" id="GO:0022857">
    <property type="term" value="F:transmembrane transporter activity"/>
    <property type="evidence" value="ECO:0007669"/>
    <property type="project" value="InterPro"/>
</dbReference>
<dbReference type="SUPFAM" id="SSF103473">
    <property type="entry name" value="MFS general substrate transporter"/>
    <property type="match status" value="1"/>
</dbReference>
<name>A0A1Y2DTI0_9PEZI</name>
<reference evidence="5 6" key="1">
    <citation type="submission" date="2016-07" db="EMBL/GenBank/DDBJ databases">
        <title>Pervasive Adenine N6-methylation of Active Genes in Fungi.</title>
        <authorList>
            <consortium name="DOE Joint Genome Institute"/>
            <person name="Mondo S.J."/>
            <person name="Dannebaum R.O."/>
            <person name="Kuo R.C."/>
            <person name="Labutti K."/>
            <person name="Haridas S."/>
            <person name="Kuo A."/>
            <person name="Salamov A."/>
            <person name="Ahrendt S.R."/>
            <person name="Lipzen A."/>
            <person name="Sullivan W."/>
            <person name="Andreopoulos W.B."/>
            <person name="Clum A."/>
            <person name="Lindquist E."/>
            <person name="Daum C."/>
            <person name="Ramamoorthy G.K."/>
            <person name="Gryganskyi A."/>
            <person name="Culley D."/>
            <person name="Magnuson J.K."/>
            <person name="James T.Y."/>
            <person name="O'Malley M.A."/>
            <person name="Stajich J.E."/>
            <person name="Spatafora J.W."/>
            <person name="Visel A."/>
            <person name="Grigoriev I.V."/>
        </authorList>
    </citation>
    <scope>NUCLEOTIDE SEQUENCE [LARGE SCALE GENOMIC DNA]</scope>
    <source>
        <strain evidence="5 6">CBS 129021</strain>
    </source>
</reference>
<dbReference type="InParanoid" id="A0A1Y2DTI0"/>
<comment type="subcellular location">
    <subcellularLocation>
        <location evidence="1">Membrane</location>
        <topology evidence="1">Multi-pass membrane protein</topology>
    </subcellularLocation>
</comment>
<accession>A0A1Y2DTI0</accession>
<dbReference type="PROSITE" id="PS50850">
    <property type="entry name" value="MFS"/>
    <property type="match status" value="1"/>
</dbReference>
<feature type="transmembrane region" description="Helical" evidence="3">
    <location>
        <begin position="94"/>
        <end position="112"/>
    </location>
</feature>
<evidence type="ECO:0000313" key="5">
    <source>
        <dbReference type="EMBL" id="ORY62578.1"/>
    </source>
</evidence>
<dbReference type="InterPro" id="IPR011701">
    <property type="entry name" value="MFS"/>
</dbReference>
<dbReference type="AlphaFoldDB" id="A0A1Y2DTI0"/>
<keyword evidence="3" id="KW-0812">Transmembrane</keyword>
<feature type="transmembrane region" description="Helical" evidence="3">
    <location>
        <begin position="41"/>
        <end position="59"/>
    </location>
</feature>
<feature type="transmembrane region" description="Helical" evidence="3">
    <location>
        <begin position="118"/>
        <end position="138"/>
    </location>
</feature>